<dbReference type="EMBL" id="SLWM01000012">
    <property type="protein sequence ID" value="TCO18324.1"/>
    <property type="molecule type" value="Genomic_DNA"/>
</dbReference>
<sequence length="225" mass="24439">MDTDQSMVAGASWAPRDVLSGAYDGSRGDGVSLVRLELSGIAGDAARLRELVVAVQLLRCKGCMVEYELDLFGGSPRFATVRENVALLRAIVVDGTTAARFTVNPLVGDCSPWVASYREQVAPAVQPWLSRLSAPLAEAWLEVMMGERMLLGMTGVAAHRIALQRLTLRSNTELLNLVSDSAREFELSGDTRLLDDELVSPRVGALIESLLALRNRFQPDRLLTG</sequence>
<accession>A0ABY2BFM1</accession>
<gene>
    <name evidence="1" type="ORF">EV644_11272</name>
</gene>
<evidence type="ECO:0000313" key="2">
    <source>
        <dbReference type="Proteomes" id="UP000295818"/>
    </source>
</evidence>
<dbReference type="Proteomes" id="UP000295818">
    <property type="component" value="Unassembled WGS sequence"/>
</dbReference>
<proteinExistence type="predicted"/>
<protein>
    <submittedName>
        <fullName evidence="1">Uncharacterized protein</fullName>
    </submittedName>
</protein>
<reference evidence="1 2" key="1">
    <citation type="journal article" date="2015" name="Stand. Genomic Sci.">
        <title>Genomic Encyclopedia of Bacterial and Archaeal Type Strains, Phase III: the genomes of soil and plant-associated and newly described type strains.</title>
        <authorList>
            <person name="Whitman W.B."/>
            <person name="Woyke T."/>
            <person name="Klenk H.P."/>
            <person name="Zhou Y."/>
            <person name="Lilburn T.G."/>
            <person name="Beck B.J."/>
            <person name="De Vos P."/>
            <person name="Vandamme P."/>
            <person name="Eisen J.A."/>
            <person name="Garrity G."/>
            <person name="Hugenholtz P."/>
            <person name="Kyrpides N.C."/>
        </authorList>
    </citation>
    <scope>NUCLEOTIDE SEQUENCE [LARGE SCALE GENOMIC DNA]</scope>
    <source>
        <strain evidence="1 2">VKM Ac-2538</strain>
    </source>
</reference>
<keyword evidence="2" id="KW-1185">Reference proteome</keyword>
<evidence type="ECO:0000313" key="1">
    <source>
        <dbReference type="EMBL" id="TCO18324.1"/>
    </source>
</evidence>
<organism evidence="1 2">
    <name type="scientific">Kribbella orskensis</name>
    <dbReference type="NCBI Taxonomy" id="2512216"/>
    <lineage>
        <taxon>Bacteria</taxon>
        <taxon>Bacillati</taxon>
        <taxon>Actinomycetota</taxon>
        <taxon>Actinomycetes</taxon>
        <taxon>Propionibacteriales</taxon>
        <taxon>Kribbellaceae</taxon>
        <taxon>Kribbella</taxon>
    </lineage>
</organism>
<dbReference type="RefSeq" id="WP_132191885.1">
    <property type="nucleotide sequence ID" value="NZ_SLWM01000012.1"/>
</dbReference>
<comment type="caution">
    <text evidence="1">The sequence shown here is derived from an EMBL/GenBank/DDBJ whole genome shotgun (WGS) entry which is preliminary data.</text>
</comment>
<name>A0ABY2BFM1_9ACTN</name>